<comment type="caution">
    <text evidence="2">The sequence shown here is derived from an EMBL/GenBank/DDBJ whole genome shotgun (WGS) entry which is preliminary data.</text>
</comment>
<keyword evidence="1" id="KW-0812">Transmembrane</keyword>
<dbReference type="InterPro" id="IPR029058">
    <property type="entry name" value="AB_hydrolase_fold"/>
</dbReference>
<dbReference type="InterPro" id="IPR000801">
    <property type="entry name" value="Esterase-like"/>
</dbReference>
<proteinExistence type="predicted"/>
<dbReference type="EMBL" id="JACSQT010000002">
    <property type="protein sequence ID" value="MBD7936324.1"/>
    <property type="molecule type" value="Genomic_DNA"/>
</dbReference>
<dbReference type="SUPFAM" id="SSF53474">
    <property type="entry name" value="alpha/beta-Hydrolases"/>
    <property type="match status" value="1"/>
</dbReference>
<dbReference type="InterPro" id="IPR050583">
    <property type="entry name" value="Mycobacterial_A85_antigen"/>
</dbReference>
<dbReference type="GO" id="GO:0016787">
    <property type="term" value="F:hydrolase activity"/>
    <property type="evidence" value="ECO:0007669"/>
    <property type="project" value="UniProtKB-KW"/>
</dbReference>
<keyword evidence="1" id="KW-0472">Membrane</keyword>
<accession>A0ABR8QLD1</accession>
<dbReference type="PANTHER" id="PTHR48098">
    <property type="entry name" value="ENTEROCHELIN ESTERASE-RELATED"/>
    <property type="match status" value="1"/>
</dbReference>
<name>A0ABR8QLD1_9BACI</name>
<sequence>MNQTRTIRMYIPKHYFNTNKRLPVLYMHDGQNIFRDEDAIGGVSLSLEKVFNEQDCQMIVVGIDCIQAQRIEDYCPWQGGEYSQQFHIDDSWQPDGQRYIEFVTNELKPFIDKHYRTKSDKTAIAGISLGGLISPYAVCVYPTIYNSMAVFSSSFYRNQEKIEDLIRKSDISHVNKIYMDCGSLESDDNKVNQAFIHSNEEVAKAFQTELTIINGAKHDYSHFRHRVGNVLINLFS</sequence>
<keyword evidence="1" id="KW-1133">Transmembrane helix</keyword>
<dbReference type="Pfam" id="PF00756">
    <property type="entry name" value="Esterase"/>
    <property type="match status" value="1"/>
</dbReference>
<gene>
    <name evidence="2" type="ORF">H9655_04740</name>
</gene>
<dbReference type="Gene3D" id="3.40.50.1820">
    <property type="entry name" value="alpha/beta hydrolase"/>
    <property type="match status" value="1"/>
</dbReference>
<dbReference type="PANTHER" id="PTHR48098:SF6">
    <property type="entry name" value="FERRI-BACILLIBACTIN ESTERASE BESA"/>
    <property type="match status" value="1"/>
</dbReference>
<reference evidence="2 3" key="1">
    <citation type="submission" date="2020-08" db="EMBL/GenBank/DDBJ databases">
        <title>A Genomic Blueprint of the Chicken Gut Microbiome.</title>
        <authorList>
            <person name="Gilroy R."/>
            <person name="Ravi A."/>
            <person name="Getino M."/>
            <person name="Pursley I."/>
            <person name="Horton D.L."/>
            <person name="Alikhan N.-F."/>
            <person name="Baker D."/>
            <person name="Gharbi K."/>
            <person name="Hall N."/>
            <person name="Watson M."/>
            <person name="Adriaenssens E.M."/>
            <person name="Foster-Nyarko E."/>
            <person name="Jarju S."/>
            <person name="Secka A."/>
            <person name="Antonio M."/>
            <person name="Oren A."/>
            <person name="Chaudhuri R."/>
            <person name="La Ragione R.M."/>
            <person name="Hildebrand F."/>
            <person name="Pallen M.J."/>
        </authorList>
    </citation>
    <scope>NUCLEOTIDE SEQUENCE [LARGE SCALE GENOMIC DNA]</scope>
    <source>
        <strain evidence="2 3">Sa5YUA1</strain>
    </source>
</reference>
<protein>
    <submittedName>
        <fullName evidence="2">Alpha/beta hydrolase</fullName>
    </submittedName>
</protein>
<organism evidence="2 3">
    <name type="scientific">Cytobacillus stercorigallinarum</name>
    <dbReference type="NCBI Taxonomy" id="2762240"/>
    <lineage>
        <taxon>Bacteria</taxon>
        <taxon>Bacillati</taxon>
        <taxon>Bacillota</taxon>
        <taxon>Bacilli</taxon>
        <taxon>Bacillales</taxon>
        <taxon>Bacillaceae</taxon>
        <taxon>Cytobacillus</taxon>
    </lineage>
</organism>
<feature type="transmembrane region" description="Helical" evidence="1">
    <location>
        <begin position="123"/>
        <end position="144"/>
    </location>
</feature>
<evidence type="ECO:0000256" key="1">
    <source>
        <dbReference type="SAM" id="Phobius"/>
    </source>
</evidence>
<evidence type="ECO:0000313" key="2">
    <source>
        <dbReference type="EMBL" id="MBD7936324.1"/>
    </source>
</evidence>
<keyword evidence="3" id="KW-1185">Reference proteome</keyword>
<dbReference type="Proteomes" id="UP000657931">
    <property type="component" value="Unassembled WGS sequence"/>
</dbReference>
<evidence type="ECO:0000313" key="3">
    <source>
        <dbReference type="Proteomes" id="UP000657931"/>
    </source>
</evidence>
<keyword evidence="2" id="KW-0378">Hydrolase</keyword>